<dbReference type="AlphaFoldDB" id="A0A8I6XF04"/>
<dbReference type="Gramene" id="HORVU.MOREX.r2.2HG0145450.1">
    <property type="protein sequence ID" value="HORVU.MOREX.r2.2HG0145450.1"/>
    <property type="gene ID" value="HORVU.MOREX.r2.2HG0145450"/>
</dbReference>
<proteinExistence type="predicted"/>
<dbReference type="InterPro" id="IPR036910">
    <property type="entry name" value="HMG_box_dom_sf"/>
</dbReference>
<dbReference type="EnsemblPlants" id="HORVU.MOREX.r3.2HG0175930.1">
    <property type="protein sequence ID" value="HORVU.MOREX.r3.2HG0175930.1"/>
    <property type="gene ID" value="HORVU.MOREX.r3.2HG0175930"/>
</dbReference>
<keyword evidence="3" id="KW-1185">Reference proteome</keyword>
<evidence type="ECO:0008006" key="4">
    <source>
        <dbReference type="Google" id="ProtNLM"/>
    </source>
</evidence>
<organism evidence="2 3">
    <name type="scientific">Hordeum vulgare subsp. vulgare</name>
    <name type="common">Domesticated barley</name>
    <dbReference type="NCBI Taxonomy" id="112509"/>
    <lineage>
        <taxon>Eukaryota</taxon>
        <taxon>Viridiplantae</taxon>
        <taxon>Streptophyta</taxon>
        <taxon>Embryophyta</taxon>
        <taxon>Tracheophyta</taxon>
        <taxon>Spermatophyta</taxon>
        <taxon>Magnoliopsida</taxon>
        <taxon>Liliopsida</taxon>
        <taxon>Poales</taxon>
        <taxon>Poaceae</taxon>
        <taxon>BOP clade</taxon>
        <taxon>Pooideae</taxon>
        <taxon>Triticodae</taxon>
        <taxon>Triticeae</taxon>
        <taxon>Hordeinae</taxon>
        <taxon>Hordeum</taxon>
    </lineage>
</organism>
<reference evidence="2" key="2">
    <citation type="submission" date="2020-10" db="EMBL/GenBank/DDBJ databases">
        <authorList>
            <person name="Scholz U."/>
            <person name="Mascher M."/>
            <person name="Fiebig A."/>
        </authorList>
    </citation>
    <scope>NUCLEOTIDE SEQUENCE [LARGE SCALE GENOMIC DNA]</scope>
    <source>
        <strain evidence="2">cv. Morex</strain>
    </source>
</reference>
<dbReference type="Gene3D" id="1.10.30.10">
    <property type="entry name" value="High mobility group box domain"/>
    <property type="match status" value="1"/>
</dbReference>
<feature type="region of interest" description="Disordered" evidence="1">
    <location>
        <begin position="15"/>
        <end position="43"/>
    </location>
</feature>
<evidence type="ECO:0000256" key="1">
    <source>
        <dbReference type="SAM" id="MobiDB-lite"/>
    </source>
</evidence>
<accession>A0A8I6XF04</accession>
<evidence type="ECO:0000313" key="3">
    <source>
        <dbReference type="Proteomes" id="UP000011116"/>
    </source>
</evidence>
<dbReference type="SUPFAM" id="SSF47095">
    <property type="entry name" value="HMG-box"/>
    <property type="match status" value="1"/>
</dbReference>
<reference evidence="2" key="3">
    <citation type="submission" date="2022-01" db="UniProtKB">
        <authorList>
            <consortium name="EnsemblPlants"/>
        </authorList>
    </citation>
    <scope>IDENTIFICATION</scope>
    <source>
        <strain evidence="2">subsp. vulgare</strain>
    </source>
</reference>
<sequence>MTACKQTASTGIDVTMDEADSNSAAKRDGADERKPWTKCRKGKKAKGKLAVKSDGAEKPKTHDLSDVTCGLALMNIKVDDVFVLRTYQNHFWMKYSKHICDRPSVDAIRKQAAENWKFFTDSDKAPYVAKARVNKISLAQVAEFKNKISLAHVAEFKKILMLAEAMTKKKVNLKL</sequence>
<evidence type="ECO:0000313" key="2">
    <source>
        <dbReference type="EnsemblPlants" id="HORVU.MOREX.r3.2HG0175930.1"/>
    </source>
</evidence>
<feature type="compositionally biased region" description="Basic and acidic residues" evidence="1">
    <location>
        <begin position="25"/>
        <end position="35"/>
    </location>
</feature>
<dbReference type="Gramene" id="HORVU.MOREX.r3.2HG0175930.1">
    <property type="protein sequence ID" value="HORVU.MOREX.r3.2HG0175930.1"/>
    <property type="gene ID" value="HORVU.MOREX.r3.2HG0175930"/>
</dbReference>
<reference evidence="3" key="1">
    <citation type="journal article" date="2012" name="Nature">
        <title>A physical, genetic and functional sequence assembly of the barley genome.</title>
        <authorList>
            <consortium name="The International Barley Genome Sequencing Consortium"/>
            <person name="Mayer K.F."/>
            <person name="Waugh R."/>
            <person name="Brown J.W."/>
            <person name="Schulman A."/>
            <person name="Langridge P."/>
            <person name="Platzer M."/>
            <person name="Fincher G.B."/>
            <person name="Muehlbauer G.J."/>
            <person name="Sato K."/>
            <person name="Close T.J."/>
            <person name="Wise R.P."/>
            <person name="Stein N."/>
        </authorList>
    </citation>
    <scope>NUCLEOTIDE SEQUENCE [LARGE SCALE GENOMIC DNA]</scope>
    <source>
        <strain evidence="3">cv. Morex</strain>
    </source>
</reference>
<dbReference type="Proteomes" id="UP000011116">
    <property type="component" value="Chromosome 2H"/>
</dbReference>
<protein>
    <recommendedName>
        <fullName evidence="4">HMG box domain-containing protein</fullName>
    </recommendedName>
</protein>
<name>A0A8I6XF04_HORVV</name>